<evidence type="ECO:0000313" key="1">
    <source>
        <dbReference type="EMBL" id="KRL99768.1"/>
    </source>
</evidence>
<dbReference type="STRING" id="1423801.FD50_GL000090"/>
<evidence type="ECO:0000313" key="2">
    <source>
        <dbReference type="Proteomes" id="UP000051166"/>
    </source>
</evidence>
<dbReference type="Proteomes" id="UP000051166">
    <property type="component" value="Unassembled WGS sequence"/>
</dbReference>
<name>A0A0R1V8X0_9LACO</name>
<proteinExistence type="predicted"/>
<dbReference type="EMBL" id="AZFQ01000023">
    <property type="protein sequence ID" value="KRL99768.1"/>
    <property type="molecule type" value="Genomic_DNA"/>
</dbReference>
<organism evidence="1 2">
    <name type="scientific">Liquorilactobacillus satsumensis DSM 16230 = JCM 12392</name>
    <dbReference type="NCBI Taxonomy" id="1423801"/>
    <lineage>
        <taxon>Bacteria</taxon>
        <taxon>Bacillati</taxon>
        <taxon>Bacillota</taxon>
        <taxon>Bacilli</taxon>
        <taxon>Lactobacillales</taxon>
        <taxon>Lactobacillaceae</taxon>
        <taxon>Liquorilactobacillus</taxon>
    </lineage>
</organism>
<reference evidence="1 2" key="1">
    <citation type="journal article" date="2015" name="Genome Announc.">
        <title>Expanding the biotechnology potential of lactobacilli through comparative genomics of 213 strains and associated genera.</title>
        <authorList>
            <person name="Sun Z."/>
            <person name="Harris H.M."/>
            <person name="McCann A."/>
            <person name="Guo C."/>
            <person name="Argimon S."/>
            <person name="Zhang W."/>
            <person name="Yang X."/>
            <person name="Jeffery I.B."/>
            <person name="Cooney J.C."/>
            <person name="Kagawa T.F."/>
            <person name="Liu W."/>
            <person name="Song Y."/>
            <person name="Salvetti E."/>
            <person name="Wrobel A."/>
            <person name="Rasinkangas P."/>
            <person name="Parkhill J."/>
            <person name="Rea M.C."/>
            <person name="O'Sullivan O."/>
            <person name="Ritari J."/>
            <person name="Douillard F.P."/>
            <person name="Paul Ross R."/>
            <person name="Yang R."/>
            <person name="Briner A.E."/>
            <person name="Felis G.E."/>
            <person name="de Vos W.M."/>
            <person name="Barrangou R."/>
            <person name="Klaenhammer T.R."/>
            <person name="Caufield P.W."/>
            <person name="Cui Y."/>
            <person name="Zhang H."/>
            <person name="O'Toole P.W."/>
        </authorList>
    </citation>
    <scope>NUCLEOTIDE SEQUENCE [LARGE SCALE GENOMIC DNA]</scope>
    <source>
        <strain evidence="1 2">DSM 16230</strain>
    </source>
</reference>
<dbReference type="AlphaFoldDB" id="A0A0R1V8X0"/>
<keyword evidence="2" id="KW-1185">Reference proteome</keyword>
<protein>
    <submittedName>
        <fullName evidence="1">Uncharacterized protein</fullName>
    </submittedName>
</protein>
<accession>A0A0R1V8X0</accession>
<sequence length="90" mass="10188">MIKIDKKEVTEKYLYKKACDLTDIQQELRTITDYFDYINYAAKQGDKFILNHFIDSNSFGNTVDVLQGIAKAIGCISNNICPDEAGDSNE</sequence>
<dbReference type="PATRIC" id="fig|1423801.4.peg.91"/>
<gene>
    <name evidence="1" type="ORF">FD50_GL000090</name>
</gene>
<comment type="caution">
    <text evidence="1">The sequence shown here is derived from an EMBL/GenBank/DDBJ whole genome shotgun (WGS) entry which is preliminary data.</text>
</comment>